<dbReference type="EC" id="3.2.1.39" evidence="3"/>
<keyword evidence="3" id="KW-0378">Hydrolase</keyword>
<reference evidence="3 4" key="1">
    <citation type="submission" date="2018-06" db="EMBL/GenBank/DDBJ databases">
        <authorList>
            <consortium name="Pathogen Informatics"/>
            <person name="Doyle S."/>
        </authorList>
    </citation>
    <scope>NUCLEOTIDE SEQUENCE [LARGE SCALE GENOMIC DNA]</scope>
    <source>
        <strain evidence="3 4">NCTC13163</strain>
    </source>
</reference>
<dbReference type="SUPFAM" id="SSF49899">
    <property type="entry name" value="Concanavalin A-like lectins/glucanases"/>
    <property type="match status" value="1"/>
</dbReference>
<organism evidence="3 4">
    <name type="scientific">Exiguobacterium aurantiacum</name>
    <dbReference type="NCBI Taxonomy" id="33987"/>
    <lineage>
        <taxon>Bacteria</taxon>
        <taxon>Bacillati</taxon>
        <taxon>Bacillota</taxon>
        <taxon>Bacilli</taxon>
        <taxon>Bacillales</taxon>
        <taxon>Bacillales Family XII. Incertae Sedis</taxon>
        <taxon>Exiguobacterium</taxon>
    </lineage>
</organism>
<evidence type="ECO:0000256" key="1">
    <source>
        <dbReference type="SAM" id="MobiDB-lite"/>
    </source>
</evidence>
<feature type="compositionally biased region" description="Basic and acidic residues" evidence="1">
    <location>
        <begin position="79"/>
        <end position="88"/>
    </location>
</feature>
<gene>
    <name evidence="3" type="primary">glcA_3</name>
    <name evidence="3" type="ORF">NCTC13163_03055</name>
</gene>
<feature type="signal peptide" evidence="2">
    <location>
        <begin position="1"/>
        <end position="20"/>
    </location>
</feature>
<dbReference type="AlphaFoldDB" id="A0A377FXU8"/>
<feature type="region of interest" description="Disordered" evidence="1">
    <location>
        <begin position="65"/>
        <end position="88"/>
    </location>
</feature>
<dbReference type="EMBL" id="UGGP01000001">
    <property type="protein sequence ID" value="STO09617.1"/>
    <property type="molecule type" value="Genomic_DNA"/>
</dbReference>
<accession>A0A377FXU8</accession>
<feature type="chain" id="PRO_5039058747" evidence="2">
    <location>
        <begin position="21"/>
        <end position="88"/>
    </location>
</feature>
<dbReference type="Proteomes" id="UP000254060">
    <property type="component" value="Unassembled WGS sequence"/>
</dbReference>
<sequence length="88" mass="9882">MKKWVALALGTGLVLSGAHGADAAKPEKKDNTKWKLVWSDEFNKSEIDQTKWNFDTGNWLVDKDGNPVAPGWGNNEKQFYTDKNKTLS</sequence>
<proteinExistence type="predicted"/>
<dbReference type="STRING" id="1397694.GCA_000702585_00477"/>
<dbReference type="Gene3D" id="2.60.120.200">
    <property type="match status" value="1"/>
</dbReference>
<evidence type="ECO:0000313" key="3">
    <source>
        <dbReference type="EMBL" id="STO09617.1"/>
    </source>
</evidence>
<dbReference type="GO" id="GO:0042973">
    <property type="term" value="F:glucan endo-1,3-beta-D-glucosidase activity"/>
    <property type="evidence" value="ECO:0007669"/>
    <property type="project" value="UniProtKB-EC"/>
</dbReference>
<evidence type="ECO:0000313" key="4">
    <source>
        <dbReference type="Proteomes" id="UP000254060"/>
    </source>
</evidence>
<evidence type="ECO:0000256" key="2">
    <source>
        <dbReference type="SAM" id="SignalP"/>
    </source>
</evidence>
<dbReference type="InterPro" id="IPR013320">
    <property type="entry name" value="ConA-like_dom_sf"/>
</dbReference>
<protein>
    <submittedName>
        <fullName evidence="3">Glucan endo-1,3-beta-glucosidase A1</fullName>
        <ecNumber evidence="3">3.2.1.39</ecNumber>
    </submittedName>
</protein>
<dbReference type="RefSeq" id="WP_235263298.1">
    <property type="nucleotide sequence ID" value="NZ_UGGP01000001.1"/>
</dbReference>
<name>A0A377FXU8_9BACL</name>
<keyword evidence="3" id="KW-0326">Glycosidase</keyword>
<keyword evidence="2" id="KW-0732">Signal</keyword>